<dbReference type="EMBL" id="CP110615">
    <property type="protein sequence ID" value="UZJ23721.1"/>
    <property type="molecule type" value="Genomic_DNA"/>
</dbReference>
<name>A0ABY6NX82_9NOCA</name>
<proteinExistence type="predicted"/>
<organism evidence="1 2">
    <name type="scientific">Rhodococcus antarcticus</name>
    <dbReference type="NCBI Taxonomy" id="2987751"/>
    <lineage>
        <taxon>Bacteria</taxon>
        <taxon>Bacillati</taxon>
        <taxon>Actinomycetota</taxon>
        <taxon>Actinomycetes</taxon>
        <taxon>Mycobacteriales</taxon>
        <taxon>Nocardiaceae</taxon>
        <taxon>Rhodococcus</taxon>
    </lineage>
</organism>
<protein>
    <submittedName>
        <fullName evidence="1">Uncharacterized protein</fullName>
    </submittedName>
</protein>
<reference evidence="1" key="1">
    <citation type="submission" date="2022-10" db="EMBL/GenBank/DDBJ databases">
        <title>Rhodococcus sp.75.</title>
        <authorList>
            <person name="Sun M."/>
        </authorList>
    </citation>
    <scope>NUCLEOTIDE SEQUENCE</scope>
    <source>
        <strain evidence="1">75</strain>
    </source>
</reference>
<dbReference type="RefSeq" id="WP_265381829.1">
    <property type="nucleotide sequence ID" value="NZ_CP110615.1"/>
</dbReference>
<evidence type="ECO:0000313" key="1">
    <source>
        <dbReference type="EMBL" id="UZJ23721.1"/>
    </source>
</evidence>
<evidence type="ECO:0000313" key="2">
    <source>
        <dbReference type="Proteomes" id="UP001164965"/>
    </source>
</evidence>
<dbReference type="Proteomes" id="UP001164965">
    <property type="component" value="Chromosome"/>
</dbReference>
<gene>
    <name evidence="1" type="ORF">RHODO2019_10930</name>
</gene>
<accession>A0ABY6NX82</accession>
<sequence>MGVSFAGGSDIGWQIPTLLNGWVPYGFGYVGPRFRKLSNGQVELQGLARGTTINTTLFVLPVGYRPSDRLLIPALCDPNNAARIDILNNGEVSMQGGAGIEYLTIAHTFYPDQ</sequence>
<keyword evidence="2" id="KW-1185">Reference proteome</keyword>